<evidence type="ECO:0000313" key="2">
    <source>
        <dbReference type="Proteomes" id="UP000596977"/>
    </source>
</evidence>
<keyword evidence="2" id="KW-1185">Reference proteome</keyword>
<gene>
    <name evidence="1" type="ORF">GCM10011499_29810</name>
</gene>
<name>A0A916W0S4_9HYPH</name>
<dbReference type="Proteomes" id="UP000596977">
    <property type="component" value="Unassembled WGS sequence"/>
</dbReference>
<protein>
    <recommendedName>
        <fullName evidence="3">DUF2867 domain-containing protein</fullName>
    </recommendedName>
</protein>
<reference evidence="1 2" key="1">
    <citation type="journal article" date="2014" name="Int. J. Syst. Evol. Microbiol.">
        <title>Complete genome sequence of Corynebacterium casei LMG S-19264T (=DSM 44701T), isolated from a smear-ripened cheese.</title>
        <authorList>
            <consortium name="US DOE Joint Genome Institute (JGI-PGF)"/>
            <person name="Walter F."/>
            <person name="Albersmeier A."/>
            <person name="Kalinowski J."/>
            <person name="Ruckert C."/>
        </authorList>
    </citation>
    <scope>NUCLEOTIDE SEQUENCE [LARGE SCALE GENOMIC DNA]</scope>
    <source>
        <strain evidence="1 2">CGMCC 1.15896</strain>
    </source>
</reference>
<accession>A0A916W0S4</accession>
<organism evidence="1 2">
    <name type="scientific">Pelagibacterium lentulum</name>
    <dbReference type="NCBI Taxonomy" id="2029865"/>
    <lineage>
        <taxon>Bacteria</taxon>
        <taxon>Pseudomonadati</taxon>
        <taxon>Pseudomonadota</taxon>
        <taxon>Alphaproteobacteria</taxon>
        <taxon>Hyphomicrobiales</taxon>
        <taxon>Devosiaceae</taxon>
        <taxon>Pelagibacterium</taxon>
    </lineage>
</organism>
<evidence type="ECO:0008006" key="3">
    <source>
        <dbReference type="Google" id="ProtNLM"/>
    </source>
</evidence>
<proteinExistence type="predicted"/>
<dbReference type="Pfam" id="PF11066">
    <property type="entry name" value="DUF2867"/>
    <property type="match status" value="1"/>
</dbReference>
<dbReference type="EMBL" id="BMKB01000005">
    <property type="protein sequence ID" value="GGA57636.1"/>
    <property type="molecule type" value="Genomic_DNA"/>
</dbReference>
<comment type="caution">
    <text evidence="1">The sequence shown here is derived from an EMBL/GenBank/DDBJ whole genome shotgun (WGS) entry which is preliminary data.</text>
</comment>
<evidence type="ECO:0000313" key="1">
    <source>
        <dbReference type="EMBL" id="GGA57636.1"/>
    </source>
</evidence>
<dbReference type="AlphaFoldDB" id="A0A916W0S4"/>
<dbReference type="InterPro" id="IPR021295">
    <property type="entry name" value="DUF2867"/>
</dbReference>
<sequence>MHHYQEGDFLDHQIARCPDPTLSAADLAIMTVFAMPRWVMVLLGVRNMLVRPFGLKTGDEHGFAPPTREDIMSGRYEGMFAVEYVSDEEVTFGTDDWHVDFRVSVLRTRNPANHVAVSTWVHPHNLFGRMYLFLVYPFHKLIVWRMLSNLKDTPQKVRQGHVSHTKG</sequence>